<dbReference type="Gene3D" id="2.40.10.120">
    <property type="match status" value="1"/>
</dbReference>
<dbReference type="InterPro" id="IPR001940">
    <property type="entry name" value="Peptidase_S1C"/>
</dbReference>
<organism evidence="3 4">
    <name type="scientific">Gordonia rhizosphera NBRC 16068</name>
    <dbReference type="NCBI Taxonomy" id="1108045"/>
    <lineage>
        <taxon>Bacteria</taxon>
        <taxon>Bacillati</taxon>
        <taxon>Actinomycetota</taxon>
        <taxon>Actinomycetes</taxon>
        <taxon>Mycobacteriales</taxon>
        <taxon>Gordoniaceae</taxon>
        <taxon>Gordonia</taxon>
    </lineage>
</organism>
<evidence type="ECO:0000313" key="4">
    <source>
        <dbReference type="Proteomes" id="UP000008363"/>
    </source>
</evidence>
<evidence type="ECO:0000256" key="1">
    <source>
        <dbReference type="ARBA" id="ARBA00022670"/>
    </source>
</evidence>
<dbReference type="PANTHER" id="PTHR43343">
    <property type="entry name" value="PEPTIDASE S12"/>
    <property type="match status" value="1"/>
</dbReference>
<dbReference type="eggNOG" id="COG0265">
    <property type="taxonomic scope" value="Bacteria"/>
</dbReference>
<gene>
    <name evidence="3" type="ORF">GORHZ_188_00030</name>
</gene>
<keyword evidence="1" id="KW-0645">Protease</keyword>
<keyword evidence="2" id="KW-0378">Hydrolase</keyword>
<accession>K6WKN4</accession>
<dbReference type="OrthoDB" id="9758917at2"/>
<proteinExistence type="predicted"/>
<dbReference type="EMBL" id="BAHC01000188">
    <property type="protein sequence ID" value="GAB92712.1"/>
    <property type="molecule type" value="Genomic_DNA"/>
</dbReference>
<evidence type="ECO:0000313" key="3">
    <source>
        <dbReference type="EMBL" id="GAB92712.1"/>
    </source>
</evidence>
<dbReference type="PANTHER" id="PTHR43343:SF3">
    <property type="entry name" value="PROTEASE DO-LIKE 8, CHLOROPLASTIC"/>
    <property type="match status" value="1"/>
</dbReference>
<dbReference type="InterPro" id="IPR009003">
    <property type="entry name" value="Peptidase_S1_PA"/>
</dbReference>
<protein>
    <submittedName>
        <fullName evidence="3">Peptidase S1 family protein</fullName>
    </submittedName>
</protein>
<reference evidence="3 4" key="1">
    <citation type="submission" date="2012-08" db="EMBL/GenBank/DDBJ databases">
        <title>Whole genome shotgun sequence of Gordonia rhizosphera NBRC 16068.</title>
        <authorList>
            <person name="Takarada H."/>
            <person name="Isaki S."/>
            <person name="Hosoyama A."/>
            <person name="Tsuchikane K."/>
            <person name="Katsumata H."/>
            <person name="Baba S."/>
            <person name="Ohji S."/>
            <person name="Yamazaki S."/>
            <person name="Fujita N."/>
        </authorList>
    </citation>
    <scope>NUCLEOTIDE SEQUENCE [LARGE SCALE GENOMIC DNA]</scope>
    <source>
        <strain evidence="3 4">NBRC 16068</strain>
    </source>
</reference>
<dbReference type="GO" id="GO:0006508">
    <property type="term" value="P:proteolysis"/>
    <property type="evidence" value="ECO:0007669"/>
    <property type="project" value="UniProtKB-KW"/>
</dbReference>
<dbReference type="AlphaFoldDB" id="K6WKN4"/>
<comment type="caution">
    <text evidence="3">The sequence shown here is derived from an EMBL/GenBank/DDBJ whole genome shotgun (WGS) entry which is preliminary data.</text>
</comment>
<dbReference type="STRING" id="1108045.GORHZ_188_00030"/>
<sequence>MSSISDGLGGSLLAAVNEEIVALVDRILDSTAMVTGQSPSFDELSGSAWRLDEQHLVTNDHVVKDLVEPVWVAFPGHTEIRAEIVGHDPLTDLAVLRTIPLEIPPLPLRELPPRLGELSLAIGSPMGEFPESVSLGIVSGLSRRLPTTSGQVILDVIQTDCAINPGNSGGPLVGVDGRVIGVNTAIRDEASGIGFAVPAATVAEIVPELIGYGTVERSTLGVSVAMRKIDGDPTRIPRMVVVRTRDTAAGDIQRGDVMLSVNGSSIHGLADITRILRRGTIDTEIPVVVWRDGSQITVPCVPAKLEVSD</sequence>
<dbReference type="InterPro" id="IPR036034">
    <property type="entry name" value="PDZ_sf"/>
</dbReference>
<dbReference type="SUPFAM" id="SSF50156">
    <property type="entry name" value="PDZ domain-like"/>
    <property type="match status" value="1"/>
</dbReference>
<evidence type="ECO:0000256" key="2">
    <source>
        <dbReference type="ARBA" id="ARBA00022801"/>
    </source>
</evidence>
<keyword evidence="4" id="KW-1185">Reference proteome</keyword>
<dbReference type="Proteomes" id="UP000008363">
    <property type="component" value="Unassembled WGS sequence"/>
</dbReference>
<dbReference type="GO" id="GO:0004252">
    <property type="term" value="F:serine-type endopeptidase activity"/>
    <property type="evidence" value="ECO:0007669"/>
    <property type="project" value="InterPro"/>
</dbReference>
<dbReference type="PRINTS" id="PR00834">
    <property type="entry name" value="PROTEASES2C"/>
</dbReference>
<dbReference type="InterPro" id="IPR051201">
    <property type="entry name" value="Chloro_Bact_Ser_Proteases"/>
</dbReference>
<dbReference type="Gene3D" id="2.30.42.10">
    <property type="match status" value="1"/>
</dbReference>
<dbReference type="SUPFAM" id="SSF50494">
    <property type="entry name" value="Trypsin-like serine proteases"/>
    <property type="match status" value="1"/>
</dbReference>
<dbReference type="Pfam" id="PF13365">
    <property type="entry name" value="Trypsin_2"/>
    <property type="match status" value="1"/>
</dbReference>
<name>K6WKN4_9ACTN</name>